<feature type="repeat" description="PPR" evidence="2">
    <location>
        <begin position="551"/>
        <end position="585"/>
    </location>
</feature>
<feature type="region of interest" description="Disordered" evidence="3">
    <location>
        <begin position="913"/>
        <end position="963"/>
    </location>
</feature>
<name>A0A445H750_GLYSO</name>
<feature type="repeat" description="PPR" evidence="2">
    <location>
        <begin position="621"/>
        <end position="655"/>
    </location>
</feature>
<dbReference type="EMBL" id="QZWG01000014">
    <property type="protein sequence ID" value="RZB69091.1"/>
    <property type="molecule type" value="Genomic_DNA"/>
</dbReference>
<keyword evidence="5" id="KW-1185">Reference proteome</keyword>
<dbReference type="SUPFAM" id="SSF81901">
    <property type="entry name" value="HCP-like"/>
    <property type="match status" value="1"/>
</dbReference>
<accession>A0A445H750</accession>
<keyword evidence="1" id="KW-0677">Repeat</keyword>
<comment type="caution">
    <text evidence="4">The sequence shown here is derived from an EMBL/GenBank/DDBJ whole genome shotgun (WGS) entry which is preliminary data.</text>
</comment>
<feature type="repeat" description="PPR" evidence="2">
    <location>
        <begin position="376"/>
        <end position="410"/>
    </location>
</feature>
<feature type="repeat" description="PPR" evidence="2">
    <location>
        <begin position="201"/>
        <end position="235"/>
    </location>
</feature>
<dbReference type="NCBIfam" id="TIGR00756">
    <property type="entry name" value="PPR"/>
    <property type="match status" value="12"/>
</dbReference>
<dbReference type="InterPro" id="IPR051222">
    <property type="entry name" value="PPR/CCM1_RNA-binding"/>
</dbReference>
<dbReference type="InterPro" id="IPR011990">
    <property type="entry name" value="TPR-like_helical_dom_sf"/>
</dbReference>
<dbReference type="PANTHER" id="PTHR47942">
    <property type="entry name" value="TETRATRICOPEPTIDE REPEAT (TPR)-LIKE SUPERFAMILY PROTEIN-RELATED"/>
    <property type="match status" value="1"/>
</dbReference>
<feature type="repeat" description="PPR" evidence="2">
    <location>
        <begin position="411"/>
        <end position="445"/>
    </location>
</feature>
<feature type="repeat" description="PPR" evidence="2">
    <location>
        <begin position="586"/>
        <end position="620"/>
    </location>
</feature>
<feature type="repeat" description="PPR" evidence="2">
    <location>
        <begin position="306"/>
        <end position="340"/>
    </location>
</feature>
<organism evidence="4 5">
    <name type="scientific">Glycine soja</name>
    <name type="common">Wild soybean</name>
    <dbReference type="NCBI Taxonomy" id="3848"/>
    <lineage>
        <taxon>Eukaryota</taxon>
        <taxon>Viridiplantae</taxon>
        <taxon>Streptophyta</taxon>
        <taxon>Embryophyta</taxon>
        <taxon>Tracheophyta</taxon>
        <taxon>Spermatophyta</taxon>
        <taxon>Magnoliopsida</taxon>
        <taxon>eudicotyledons</taxon>
        <taxon>Gunneridae</taxon>
        <taxon>Pentapetalae</taxon>
        <taxon>rosids</taxon>
        <taxon>fabids</taxon>
        <taxon>Fabales</taxon>
        <taxon>Fabaceae</taxon>
        <taxon>Papilionoideae</taxon>
        <taxon>50 kb inversion clade</taxon>
        <taxon>NPAAA clade</taxon>
        <taxon>indigoferoid/millettioid clade</taxon>
        <taxon>Phaseoleae</taxon>
        <taxon>Glycine</taxon>
        <taxon>Glycine subgen. Soja</taxon>
    </lineage>
</organism>
<dbReference type="AlphaFoldDB" id="A0A445H750"/>
<dbReference type="PANTHER" id="PTHR47942:SF16">
    <property type="entry name" value="PENTATRICOPEPTIDE REPEAT DOMAIN CONTAINING PROTEIN-RELATED"/>
    <property type="match status" value="1"/>
</dbReference>
<feature type="repeat" description="PPR" evidence="2">
    <location>
        <begin position="481"/>
        <end position="515"/>
    </location>
</feature>
<feature type="compositionally biased region" description="Low complexity" evidence="3">
    <location>
        <begin position="951"/>
        <end position="962"/>
    </location>
</feature>
<dbReference type="Gene3D" id="1.25.40.10">
    <property type="entry name" value="Tetratricopeptide repeat domain"/>
    <property type="match status" value="6"/>
</dbReference>
<reference evidence="4 5" key="1">
    <citation type="submission" date="2018-09" db="EMBL/GenBank/DDBJ databases">
        <title>A high-quality reference genome of wild soybean provides a powerful tool to mine soybean genomes.</title>
        <authorList>
            <person name="Xie M."/>
            <person name="Chung C.Y.L."/>
            <person name="Li M.-W."/>
            <person name="Wong F.-L."/>
            <person name="Chan T.-F."/>
            <person name="Lam H.-M."/>
        </authorList>
    </citation>
    <scope>NUCLEOTIDE SEQUENCE [LARGE SCALE GENOMIC DNA]</scope>
    <source>
        <strain evidence="5">cv. W05</strain>
        <tissue evidence="4">Hypocotyl of etiolated seedlings</tissue>
    </source>
</reference>
<dbReference type="Pfam" id="PF13041">
    <property type="entry name" value="PPR_2"/>
    <property type="match status" value="5"/>
</dbReference>
<evidence type="ECO:0000313" key="5">
    <source>
        <dbReference type="Proteomes" id="UP000289340"/>
    </source>
</evidence>
<dbReference type="Proteomes" id="UP000289340">
    <property type="component" value="Chromosome 14"/>
</dbReference>
<feature type="repeat" description="PPR" evidence="2">
    <location>
        <begin position="446"/>
        <end position="480"/>
    </location>
</feature>
<dbReference type="Pfam" id="PF12854">
    <property type="entry name" value="PPR_1"/>
    <property type="match status" value="2"/>
</dbReference>
<feature type="repeat" description="PPR" evidence="2">
    <location>
        <begin position="341"/>
        <end position="375"/>
    </location>
</feature>
<evidence type="ECO:0000256" key="3">
    <source>
        <dbReference type="SAM" id="MobiDB-lite"/>
    </source>
</evidence>
<gene>
    <name evidence="4" type="ORF">D0Y65_038731</name>
</gene>
<feature type="repeat" description="PPR" evidence="2">
    <location>
        <begin position="236"/>
        <end position="270"/>
    </location>
</feature>
<dbReference type="Pfam" id="PF01535">
    <property type="entry name" value="PPR"/>
    <property type="match status" value="1"/>
</dbReference>
<evidence type="ECO:0000256" key="2">
    <source>
        <dbReference type="PROSITE-ProRule" id="PRU00708"/>
    </source>
</evidence>
<protein>
    <submittedName>
        <fullName evidence="4">Pentatricopeptide repeat-containing protein, mitochondrial</fullName>
    </submittedName>
</protein>
<dbReference type="PROSITE" id="PS51375">
    <property type="entry name" value="PPR"/>
    <property type="match status" value="13"/>
</dbReference>
<evidence type="ECO:0000313" key="4">
    <source>
        <dbReference type="EMBL" id="RZB69091.1"/>
    </source>
</evidence>
<sequence length="976" mass="110688">MTLSVRASSKPFITLNEARFLFPFSFFSSSTVQYTNKFLFHAAVAEPQLLVRVLNTVRHRPAVALRFFRWAERQTGFKRSELTYAVILDILARNGLMRSAYCVMEKVVSVKMENGVVDVVSSSEASMSSVKLILDLLLWIYAKKSMLEKCLLVFYKMVSKGMLPDLKNCNRVLRLLRDRDSSIDVAREVYNVMVECGIRPTVVTYNTMLDSFCKQGKVQEALQLLLQMQKMGCLPNDVTYNVLVNGLSHSGELEQAKELIQEMLRLGLEVSAYTYDPLIRGYCEKGQLDEASRLGEEMLSRGAVPTLVTYNTIMYGLCKWGRVSDARKLLDVMVNKNLMPDLVSYNTLIYGYTRLGNIGEAFLLFAELRFRGLVPSVVTYNTLIDGLCRMGDLDVAMRLKDEMIKHGPDPDVFTFTILVRGFCKLGNLPMAKELFDEMLNRGLQPDRFAYITRIVGELKLGDPSKAFGMQEEMLARGFPPDLITYNVFIDGLHKLGNLKEASELVKKMLYNGLVPDHVTYTSIIHAHLMAGHLRKARAVFLEMLSKGIFPSVVTYTVLIHSYAVRGRLKLAILHFFEMHEKGVHPNVITYNALINGLCKVRKMDQAYKFFTEMQAKGISPNKYTYTILINENCNLGHWQEALRLYKDMLDREIQPDSCTHSALLKHLNKDYKSHVVRHLENVIAAGQLWELHAWADEGVYPTLTESFCLSELSMHEPYSFKSSVDISRNAFPGNQNVVVPPTLANSAKRDKYNNAKECALGVDCKLRLQHILFRCVMRFEDYDTVDEGALEWIFVLAWSFWNCRNHMVFKQKKILVEQIMQQFEACGEEYTTNLEACSFILAGAESVKIRMGAITCDEMGEDYVSVSLKMHGNFMQGSCYWLLQSLKIPRLTSSRKTLRHRVSAAQKGVPIFVHKRESTGSTPSPPTTLAPSSATIDSTLSAEPKPPSKLVPPTTSSTVSPPNHRRACLWRDIRCD</sequence>
<evidence type="ECO:0000256" key="1">
    <source>
        <dbReference type="ARBA" id="ARBA00022737"/>
    </source>
</evidence>
<dbReference type="InterPro" id="IPR002885">
    <property type="entry name" value="PPR_rpt"/>
</dbReference>
<feature type="repeat" description="PPR" evidence="2">
    <location>
        <begin position="516"/>
        <end position="550"/>
    </location>
</feature>
<feature type="repeat" description="PPR" evidence="2">
    <location>
        <begin position="271"/>
        <end position="305"/>
    </location>
</feature>
<proteinExistence type="predicted"/>